<dbReference type="AlphaFoldDB" id="A0A314YKS5"/>
<feature type="transmembrane region" description="Helical" evidence="9">
    <location>
        <begin position="590"/>
        <end position="613"/>
    </location>
</feature>
<dbReference type="GO" id="GO:0005886">
    <property type="term" value="C:plasma membrane"/>
    <property type="evidence" value="ECO:0007669"/>
    <property type="project" value="TreeGrafter"/>
</dbReference>
<evidence type="ECO:0000256" key="3">
    <source>
        <dbReference type="ARBA" id="ARBA00022737"/>
    </source>
</evidence>
<evidence type="ECO:0000256" key="5">
    <source>
        <dbReference type="ARBA" id="ARBA00023043"/>
    </source>
</evidence>
<keyword evidence="12" id="KW-1185">Reference proteome</keyword>
<reference evidence="11 12" key="1">
    <citation type="submission" date="2018-02" db="EMBL/GenBank/DDBJ databases">
        <title>Draft genome of wild Prunus yedoensis var. nudiflora.</title>
        <authorList>
            <person name="Baek S."/>
            <person name="Kim J.-H."/>
            <person name="Choi K."/>
            <person name="Kim G.-B."/>
            <person name="Cho A."/>
            <person name="Jang H."/>
            <person name="Shin C.-H."/>
            <person name="Yu H.-J."/>
            <person name="Mun J.-H."/>
        </authorList>
    </citation>
    <scope>NUCLEOTIDE SEQUENCE [LARGE SCALE GENOMIC DNA]</scope>
    <source>
        <strain evidence="12">cv. Jeju island</strain>
        <tissue evidence="11">Leaf</tissue>
    </source>
</reference>
<evidence type="ECO:0000256" key="1">
    <source>
        <dbReference type="ARBA" id="ARBA00004141"/>
    </source>
</evidence>
<dbReference type="InterPro" id="IPR026961">
    <property type="entry name" value="PGG_dom"/>
</dbReference>
<feature type="repeat" description="ANK" evidence="7">
    <location>
        <begin position="309"/>
        <end position="332"/>
    </location>
</feature>
<evidence type="ECO:0000256" key="6">
    <source>
        <dbReference type="ARBA" id="ARBA00023136"/>
    </source>
</evidence>
<keyword evidence="4 9" id="KW-1133">Transmembrane helix</keyword>
<accession>A0A314YKS5</accession>
<sequence>MAEKVPRVPTNEDTVASMSKAADHPKALVRKRRSALTDLEFPTTDGDEDSYMADELASDHREIRDLKFPPEANIDFGHHKMREALNLNVTEPFDQRLVEQIGGDEGSLRQIKHMSPNARVWLLSGLSPHKNTLLHIAASFGHAKLAAEILDLHKPLLFEKNFDGDTALHIAAKTGELDTTNTLLREARGADNNDHDVSRLLKSVNVEMNTPLHEALIHGHQEVAKCLIEANSAFPFDYNNEQKSSLYLAAEEGYVEIVKLLNKRVEPKTEVRVPGKSPLHGAILGRRNKELLEIISSMEETFESPKDEEGRTPLHCAASIGYLEGVRFLLERHLSDSQQVDHGGNFPIHSASSKGHVNIVKELLRHCPDSKELKNCNGENILHVAARCGKDNLVKYFLKKGEFQMLINQKDMKGNTPLHLAAMHHHPKVVYRLAWDARTNIKLLNGGDMTALDITESTSETIASYHGRLTWMVLKSAFKKPAQSFQRKKQRSPQVAHKLPNEESIRDRVNALLVVATLVATVAFAAGFTMPGGNNDSAPHEGMSILLTKAMFQAFVICNTIAMYTAILVVVCLIWAQLGDLNLVYTALRLALPLLGIALTMMSLAFMAGVYVVVSNLHWLAYVVLILGALFIFSVVVVFIPLSYKTTSRFRIHRCITYFLFCAEVWASGSHNDDQKEE</sequence>
<name>A0A314YKS5_PRUYE</name>
<feature type="transmembrane region" description="Helical" evidence="9">
    <location>
        <begin position="619"/>
        <end position="644"/>
    </location>
</feature>
<feature type="transmembrane region" description="Helical" evidence="9">
    <location>
        <begin position="550"/>
        <end position="578"/>
    </location>
</feature>
<dbReference type="PROSITE" id="PS50297">
    <property type="entry name" value="ANK_REP_REGION"/>
    <property type="match status" value="5"/>
</dbReference>
<evidence type="ECO:0000256" key="8">
    <source>
        <dbReference type="SAM" id="MobiDB-lite"/>
    </source>
</evidence>
<gene>
    <name evidence="11" type="ORF">Pyn_38389</name>
</gene>
<feature type="region of interest" description="Disordered" evidence="8">
    <location>
        <begin position="1"/>
        <end position="29"/>
    </location>
</feature>
<evidence type="ECO:0000313" key="12">
    <source>
        <dbReference type="Proteomes" id="UP000250321"/>
    </source>
</evidence>
<dbReference type="SMART" id="SM00248">
    <property type="entry name" value="ANK"/>
    <property type="match status" value="9"/>
</dbReference>
<comment type="subcellular location">
    <subcellularLocation>
        <location evidence="1">Membrane</location>
        <topology evidence="1">Multi-pass membrane protein</topology>
    </subcellularLocation>
</comment>
<keyword evidence="2 9" id="KW-0812">Transmembrane</keyword>
<dbReference type="InterPro" id="IPR002110">
    <property type="entry name" value="Ankyrin_rpt"/>
</dbReference>
<dbReference type="Proteomes" id="UP000250321">
    <property type="component" value="Unassembled WGS sequence"/>
</dbReference>
<evidence type="ECO:0000256" key="9">
    <source>
        <dbReference type="SAM" id="Phobius"/>
    </source>
</evidence>
<evidence type="ECO:0000259" key="10">
    <source>
        <dbReference type="Pfam" id="PF13962"/>
    </source>
</evidence>
<dbReference type="SUPFAM" id="SSF48403">
    <property type="entry name" value="Ankyrin repeat"/>
    <property type="match status" value="1"/>
</dbReference>
<dbReference type="EMBL" id="PJQY01000937">
    <property type="protein sequence ID" value="PQQ06770.1"/>
    <property type="molecule type" value="Genomic_DNA"/>
</dbReference>
<feature type="transmembrane region" description="Helical" evidence="9">
    <location>
        <begin position="509"/>
        <end position="530"/>
    </location>
</feature>
<evidence type="ECO:0000256" key="4">
    <source>
        <dbReference type="ARBA" id="ARBA00022989"/>
    </source>
</evidence>
<dbReference type="InterPro" id="IPR036770">
    <property type="entry name" value="Ankyrin_rpt-contain_sf"/>
</dbReference>
<dbReference type="PANTHER" id="PTHR24186">
    <property type="entry name" value="PROTEIN PHOSPHATASE 1 REGULATORY SUBUNIT"/>
    <property type="match status" value="1"/>
</dbReference>
<comment type="caution">
    <text evidence="11">The sequence shown here is derived from an EMBL/GenBank/DDBJ whole genome shotgun (WGS) entry which is preliminary data.</text>
</comment>
<protein>
    <submittedName>
        <fullName evidence="11">Protein ACCELERATED CELL DEATH 6-like</fullName>
    </submittedName>
</protein>
<dbReference type="Pfam" id="PF13962">
    <property type="entry name" value="PGG"/>
    <property type="match status" value="1"/>
</dbReference>
<dbReference type="OrthoDB" id="598775at2759"/>
<organism evidence="11 12">
    <name type="scientific">Prunus yedoensis var. nudiflora</name>
    <dbReference type="NCBI Taxonomy" id="2094558"/>
    <lineage>
        <taxon>Eukaryota</taxon>
        <taxon>Viridiplantae</taxon>
        <taxon>Streptophyta</taxon>
        <taxon>Embryophyta</taxon>
        <taxon>Tracheophyta</taxon>
        <taxon>Spermatophyta</taxon>
        <taxon>Magnoliopsida</taxon>
        <taxon>eudicotyledons</taxon>
        <taxon>Gunneridae</taxon>
        <taxon>Pentapetalae</taxon>
        <taxon>rosids</taxon>
        <taxon>fabids</taxon>
        <taxon>Rosales</taxon>
        <taxon>Rosaceae</taxon>
        <taxon>Amygdaloideae</taxon>
        <taxon>Amygdaleae</taxon>
        <taxon>Prunus</taxon>
    </lineage>
</organism>
<feature type="repeat" description="ANK" evidence="7">
    <location>
        <begin position="343"/>
        <end position="375"/>
    </location>
</feature>
<feature type="repeat" description="ANK" evidence="7">
    <location>
        <begin position="413"/>
        <end position="446"/>
    </location>
</feature>
<evidence type="ECO:0000256" key="2">
    <source>
        <dbReference type="ARBA" id="ARBA00022692"/>
    </source>
</evidence>
<feature type="domain" description="PGG" evidence="10">
    <location>
        <begin position="503"/>
        <end position="613"/>
    </location>
</feature>
<feature type="repeat" description="ANK" evidence="7">
    <location>
        <begin position="377"/>
        <end position="401"/>
    </location>
</feature>
<dbReference type="PANTHER" id="PTHR24186:SF46">
    <property type="entry name" value="PROTEIN ACCELERATED CELL DEATH 6-LIKE"/>
    <property type="match status" value="1"/>
</dbReference>
<feature type="repeat" description="ANK" evidence="7">
    <location>
        <begin position="163"/>
        <end position="195"/>
    </location>
</feature>
<dbReference type="STRING" id="2094558.A0A314YKS5"/>
<evidence type="ECO:0000313" key="11">
    <source>
        <dbReference type="EMBL" id="PQQ06770.1"/>
    </source>
</evidence>
<keyword evidence="6 9" id="KW-0472">Membrane</keyword>
<dbReference type="Gene3D" id="1.25.40.20">
    <property type="entry name" value="Ankyrin repeat-containing domain"/>
    <property type="match status" value="2"/>
</dbReference>
<evidence type="ECO:0000256" key="7">
    <source>
        <dbReference type="PROSITE-ProRule" id="PRU00023"/>
    </source>
</evidence>
<dbReference type="Pfam" id="PF12796">
    <property type="entry name" value="Ank_2"/>
    <property type="match status" value="3"/>
</dbReference>
<keyword evidence="3" id="KW-0677">Repeat</keyword>
<keyword evidence="5 7" id="KW-0040">ANK repeat</keyword>
<proteinExistence type="predicted"/>
<dbReference type="PROSITE" id="PS50088">
    <property type="entry name" value="ANK_REPEAT"/>
    <property type="match status" value="5"/>
</dbReference>